<dbReference type="EMBL" id="ML122252">
    <property type="protein sequence ID" value="RPD65448.1"/>
    <property type="molecule type" value="Genomic_DNA"/>
</dbReference>
<gene>
    <name evidence="3" type="ORF">L227DRAFT_212355</name>
</gene>
<dbReference type="SUPFAM" id="SSF81301">
    <property type="entry name" value="Nucleotidyltransferase"/>
    <property type="match status" value="1"/>
</dbReference>
<organism evidence="3 4">
    <name type="scientific">Lentinus tigrinus ALCF2SS1-6</name>
    <dbReference type="NCBI Taxonomy" id="1328759"/>
    <lineage>
        <taxon>Eukaryota</taxon>
        <taxon>Fungi</taxon>
        <taxon>Dikarya</taxon>
        <taxon>Basidiomycota</taxon>
        <taxon>Agaricomycotina</taxon>
        <taxon>Agaricomycetes</taxon>
        <taxon>Polyporales</taxon>
        <taxon>Polyporaceae</taxon>
        <taxon>Lentinus</taxon>
    </lineage>
</organism>
<name>A0A5C2SQ39_9APHY</name>
<dbReference type="STRING" id="1328759.A0A5C2SQ39"/>
<feature type="region of interest" description="Disordered" evidence="1">
    <location>
        <begin position="12"/>
        <end position="72"/>
    </location>
</feature>
<accession>A0A5C2SQ39</accession>
<dbReference type="Gene3D" id="1.10.1410.10">
    <property type="match status" value="1"/>
</dbReference>
<dbReference type="GO" id="GO:0031123">
    <property type="term" value="P:RNA 3'-end processing"/>
    <property type="evidence" value="ECO:0007669"/>
    <property type="project" value="TreeGrafter"/>
</dbReference>
<dbReference type="SUPFAM" id="SSF81631">
    <property type="entry name" value="PAP/OAS1 substrate-binding domain"/>
    <property type="match status" value="1"/>
</dbReference>
<feature type="domain" description="Poly(A) RNA polymerase mitochondrial-like central palm" evidence="2">
    <location>
        <begin position="91"/>
        <end position="216"/>
    </location>
</feature>
<sequence>MRKSAQLLQIASQATAGPSRLPTSIPRSGGQIHPGGSALSRFGENTGHNRRTPSTRRTLSQHPDDPRNIGTTRRILVLFQPHSRHFRRIKDARTATIGRLDALIQGHFGDQYKLCVFGSTCYGAGRPESDLDLCIFDRDRVHGFEPTISMSNLPPIYDVSAIAHVLTQAGYKAVSCIPAATIPIVKLTDPETGLSCDMNVNRRLGVYNTRLFRRYCLVFSPLAPLLRKVKGWTRHIGLNHPSTPGVPPSFSSYALTLMTIAGLQRSGYLPNLQADTRKSVNTHFWEVSKTGERYKVDIRYGKGDQWRHIRLYSLDDVFRAWFRYWGFEHNYQSTSTVLSIRDGGLVRWGSATNLPTGNALHGPRIDYDDPKEYRLVVLDPFIPKAGLIFSIRYILG</sequence>
<dbReference type="InterPro" id="IPR054708">
    <property type="entry name" value="MTPAP-like_central"/>
</dbReference>
<proteinExistence type="predicted"/>
<evidence type="ECO:0000313" key="4">
    <source>
        <dbReference type="Proteomes" id="UP000313359"/>
    </source>
</evidence>
<evidence type="ECO:0000313" key="3">
    <source>
        <dbReference type="EMBL" id="RPD65448.1"/>
    </source>
</evidence>
<evidence type="ECO:0000259" key="2">
    <source>
        <dbReference type="Pfam" id="PF22600"/>
    </source>
</evidence>
<dbReference type="GO" id="GO:0016779">
    <property type="term" value="F:nucleotidyltransferase activity"/>
    <property type="evidence" value="ECO:0007669"/>
    <property type="project" value="UniProtKB-ARBA"/>
</dbReference>
<protein>
    <recommendedName>
        <fullName evidence="2">Poly(A) RNA polymerase mitochondrial-like central palm domain-containing protein</fullName>
    </recommendedName>
</protein>
<dbReference type="Gene3D" id="3.30.460.10">
    <property type="entry name" value="Beta Polymerase, domain 2"/>
    <property type="match status" value="1"/>
</dbReference>
<dbReference type="OrthoDB" id="2274644at2759"/>
<evidence type="ECO:0000256" key="1">
    <source>
        <dbReference type="SAM" id="MobiDB-lite"/>
    </source>
</evidence>
<dbReference type="PANTHER" id="PTHR12271">
    <property type="entry name" value="POLY A POLYMERASE CID PAP -RELATED"/>
    <property type="match status" value="1"/>
</dbReference>
<dbReference type="InterPro" id="IPR043519">
    <property type="entry name" value="NT_sf"/>
</dbReference>
<dbReference type="AlphaFoldDB" id="A0A5C2SQ39"/>
<dbReference type="Proteomes" id="UP000313359">
    <property type="component" value="Unassembled WGS sequence"/>
</dbReference>
<dbReference type="Pfam" id="PF22600">
    <property type="entry name" value="MTPAP-like_central"/>
    <property type="match status" value="1"/>
</dbReference>
<reference evidence="3" key="1">
    <citation type="journal article" date="2018" name="Genome Biol. Evol.">
        <title>Genomics and development of Lentinus tigrinus, a white-rot wood-decaying mushroom with dimorphic fruiting bodies.</title>
        <authorList>
            <person name="Wu B."/>
            <person name="Xu Z."/>
            <person name="Knudson A."/>
            <person name="Carlson A."/>
            <person name="Chen N."/>
            <person name="Kovaka S."/>
            <person name="LaButti K."/>
            <person name="Lipzen A."/>
            <person name="Pennachio C."/>
            <person name="Riley R."/>
            <person name="Schakwitz W."/>
            <person name="Umezawa K."/>
            <person name="Ohm R.A."/>
            <person name="Grigoriev I.V."/>
            <person name="Nagy L.G."/>
            <person name="Gibbons J."/>
            <person name="Hibbett D."/>
        </authorList>
    </citation>
    <scope>NUCLEOTIDE SEQUENCE [LARGE SCALE GENOMIC DNA]</scope>
    <source>
        <strain evidence="3">ALCF2SS1-6</strain>
    </source>
</reference>
<dbReference type="PANTHER" id="PTHR12271:SF40">
    <property type="entry name" value="POLY(A) RNA POLYMERASE GLD2"/>
    <property type="match status" value="1"/>
</dbReference>
<dbReference type="CDD" id="cd05402">
    <property type="entry name" value="NT_PAP_TUTase"/>
    <property type="match status" value="1"/>
</dbReference>
<keyword evidence="4" id="KW-1185">Reference proteome</keyword>
<dbReference type="GO" id="GO:0010605">
    <property type="term" value="P:negative regulation of macromolecule metabolic process"/>
    <property type="evidence" value="ECO:0007669"/>
    <property type="project" value="UniProtKB-ARBA"/>
</dbReference>
<feature type="compositionally biased region" description="Polar residues" evidence="1">
    <location>
        <begin position="12"/>
        <end position="26"/>
    </location>
</feature>